<keyword evidence="2" id="KW-1185">Reference proteome</keyword>
<proteinExistence type="predicted"/>
<name>A0A9P6MQA6_9FUNG</name>
<reference evidence="1" key="1">
    <citation type="journal article" date="2020" name="Fungal Divers.">
        <title>Resolving the Mortierellaceae phylogeny through synthesis of multi-gene phylogenetics and phylogenomics.</title>
        <authorList>
            <person name="Vandepol N."/>
            <person name="Liber J."/>
            <person name="Desiro A."/>
            <person name="Na H."/>
            <person name="Kennedy M."/>
            <person name="Barry K."/>
            <person name="Grigoriev I.V."/>
            <person name="Miller A.N."/>
            <person name="O'Donnell K."/>
            <person name="Stajich J.E."/>
            <person name="Bonito G."/>
        </authorList>
    </citation>
    <scope>NUCLEOTIDE SEQUENCE</scope>
    <source>
        <strain evidence="1">NRRL 2769</strain>
    </source>
</reference>
<sequence>AHAEYGKEFFKERKALQGLEKGRRKLHAAVDKVTSKRQRISCEDKNVSLNKKLQSVIPQFDVYEENNDH</sequence>
<organism evidence="1 2">
    <name type="scientific">Entomortierella chlamydospora</name>
    <dbReference type="NCBI Taxonomy" id="101097"/>
    <lineage>
        <taxon>Eukaryota</taxon>
        <taxon>Fungi</taxon>
        <taxon>Fungi incertae sedis</taxon>
        <taxon>Mucoromycota</taxon>
        <taxon>Mortierellomycotina</taxon>
        <taxon>Mortierellomycetes</taxon>
        <taxon>Mortierellales</taxon>
        <taxon>Mortierellaceae</taxon>
        <taxon>Entomortierella</taxon>
    </lineage>
</organism>
<evidence type="ECO:0000313" key="1">
    <source>
        <dbReference type="EMBL" id="KAG0009883.1"/>
    </source>
</evidence>
<evidence type="ECO:0000313" key="2">
    <source>
        <dbReference type="Proteomes" id="UP000703661"/>
    </source>
</evidence>
<gene>
    <name evidence="1" type="ORF">BGZ80_001973</name>
</gene>
<dbReference type="AlphaFoldDB" id="A0A9P6MQA6"/>
<dbReference type="Proteomes" id="UP000703661">
    <property type="component" value="Unassembled WGS sequence"/>
</dbReference>
<protein>
    <submittedName>
        <fullName evidence="1">Uncharacterized protein</fullName>
    </submittedName>
</protein>
<accession>A0A9P6MQA6</accession>
<dbReference type="EMBL" id="JAAAID010001471">
    <property type="protein sequence ID" value="KAG0009883.1"/>
    <property type="molecule type" value="Genomic_DNA"/>
</dbReference>
<comment type="caution">
    <text evidence="1">The sequence shown here is derived from an EMBL/GenBank/DDBJ whole genome shotgun (WGS) entry which is preliminary data.</text>
</comment>
<feature type="non-terminal residue" evidence="1">
    <location>
        <position position="69"/>
    </location>
</feature>